<evidence type="ECO:0000313" key="2">
    <source>
        <dbReference type="Proteomes" id="UP000186026"/>
    </source>
</evidence>
<evidence type="ECO:0000313" key="1">
    <source>
        <dbReference type="EMBL" id="SIT18289.1"/>
    </source>
</evidence>
<evidence type="ECO:0008006" key="3">
    <source>
        <dbReference type="Google" id="ProtNLM"/>
    </source>
</evidence>
<proteinExistence type="predicted"/>
<gene>
    <name evidence="1" type="ORF">SAMN05421761_1354</name>
</gene>
<feature type="non-terminal residue" evidence="1">
    <location>
        <position position="1"/>
    </location>
</feature>
<organism evidence="1 2">
    <name type="scientific">Belliella pelovolcani</name>
    <dbReference type="NCBI Taxonomy" id="529505"/>
    <lineage>
        <taxon>Bacteria</taxon>
        <taxon>Pseudomonadati</taxon>
        <taxon>Bacteroidota</taxon>
        <taxon>Cytophagia</taxon>
        <taxon>Cytophagales</taxon>
        <taxon>Cyclobacteriaceae</taxon>
        <taxon>Belliella</taxon>
    </lineage>
</organism>
<dbReference type="STRING" id="529505.SAMN05421761_1354"/>
<name>A0A1N7Q6E4_9BACT</name>
<sequence length="110" mass="12440">AEKNPVFERGSAKTGKNVRFLILGVPVSKSGVYCRVTFPEFATINRVLLEQYYIHAEERAFTARIPGAAERYDYFAKSGNKHLLQRVPHKYLASLLGVRPETLSRIITNS</sequence>
<dbReference type="Proteomes" id="UP000186026">
    <property type="component" value="Unassembled WGS sequence"/>
</dbReference>
<dbReference type="EMBL" id="FTOP01000035">
    <property type="protein sequence ID" value="SIT18289.1"/>
    <property type="molecule type" value="Genomic_DNA"/>
</dbReference>
<reference evidence="2" key="1">
    <citation type="submission" date="2017-01" db="EMBL/GenBank/DDBJ databases">
        <authorList>
            <person name="Varghese N."/>
            <person name="Submissions S."/>
        </authorList>
    </citation>
    <scope>NUCLEOTIDE SEQUENCE [LARGE SCALE GENOMIC DNA]</scope>
    <source>
        <strain evidence="2">DSM 46698</strain>
    </source>
</reference>
<dbReference type="AlphaFoldDB" id="A0A1N7Q6E4"/>
<keyword evidence="2" id="KW-1185">Reference proteome</keyword>
<protein>
    <recommendedName>
        <fullName evidence="3">cAMP-binding domain of CRP or a regulatory subunit of cAMP-dependent protein kinases</fullName>
    </recommendedName>
</protein>
<accession>A0A1N7Q6E4</accession>